<dbReference type="InterPro" id="IPR036028">
    <property type="entry name" value="SH3-like_dom_sf"/>
</dbReference>
<feature type="domain" description="SH3" evidence="4">
    <location>
        <begin position="415"/>
        <end position="474"/>
    </location>
</feature>
<feature type="compositionally biased region" description="Polar residues" evidence="3">
    <location>
        <begin position="167"/>
        <end position="177"/>
    </location>
</feature>
<accession>A0AAJ7W697</accession>
<evidence type="ECO:0000256" key="3">
    <source>
        <dbReference type="SAM" id="MobiDB-lite"/>
    </source>
</evidence>
<dbReference type="RefSeq" id="XP_024946158.1">
    <property type="nucleotide sequence ID" value="XM_025090390.1"/>
</dbReference>
<dbReference type="InterPro" id="IPR050384">
    <property type="entry name" value="Endophilin_SH3RF"/>
</dbReference>
<reference evidence="6" key="1">
    <citation type="submission" date="2025-08" db="UniProtKB">
        <authorList>
            <consortium name="RefSeq"/>
        </authorList>
    </citation>
    <scope>IDENTIFICATION</scope>
</reference>
<dbReference type="PANTHER" id="PTHR14167">
    <property type="entry name" value="SH3 DOMAIN-CONTAINING"/>
    <property type="match status" value="1"/>
</dbReference>
<dbReference type="AlphaFoldDB" id="A0AAJ7W697"/>
<evidence type="ECO:0000313" key="5">
    <source>
        <dbReference type="Proteomes" id="UP000694920"/>
    </source>
</evidence>
<proteinExistence type="predicted"/>
<dbReference type="Proteomes" id="UP000694920">
    <property type="component" value="Unplaced"/>
</dbReference>
<name>A0AAJ7W697_CEPCN</name>
<evidence type="ECO:0000256" key="1">
    <source>
        <dbReference type="ARBA" id="ARBA00022443"/>
    </source>
</evidence>
<dbReference type="GeneID" id="107273098"/>
<feature type="region of interest" description="Disordered" evidence="3">
    <location>
        <begin position="1"/>
        <end position="36"/>
    </location>
</feature>
<feature type="region of interest" description="Disordered" evidence="3">
    <location>
        <begin position="51"/>
        <end position="90"/>
    </location>
</feature>
<dbReference type="PRINTS" id="PR00452">
    <property type="entry name" value="SH3DOMAIN"/>
</dbReference>
<dbReference type="PROSITE" id="PS50002">
    <property type="entry name" value="SH3"/>
    <property type="match status" value="2"/>
</dbReference>
<evidence type="ECO:0000259" key="4">
    <source>
        <dbReference type="PROSITE" id="PS50002"/>
    </source>
</evidence>
<dbReference type="SUPFAM" id="SSF50044">
    <property type="entry name" value="SH3-domain"/>
    <property type="match status" value="2"/>
</dbReference>
<evidence type="ECO:0000313" key="6">
    <source>
        <dbReference type="RefSeq" id="XP_024946158.1"/>
    </source>
</evidence>
<keyword evidence="5" id="KW-1185">Reference proteome</keyword>
<feature type="compositionally biased region" description="Low complexity" evidence="3">
    <location>
        <begin position="149"/>
        <end position="166"/>
    </location>
</feature>
<dbReference type="PRINTS" id="PR00499">
    <property type="entry name" value="P67PHOX"/>
</dbReference>
<protein>
    <submittedName>
        <fullName evidence="6">SH3 domain-containing protein 19 isoform X3</fullName>
    </submittedName>
</protein>
<dbReference type="InterPro" id="IPR001452">
    <property type="entry name" value="SH3_domain"/>
</dbReference>
<dbReference type="SMART" id="SM00326">
    <property type="entry name" value="SH3"/>
    <property type="match status" value="2"/>
</dbReference>
<evidence type="ECO:0000256" key="2">
    <source>
        <dbReference type="PROSITE-ProRule" id="PRU00192"/>
    </source>
</evidence>
<organism evidence="5 6">
    <name type="scientific">Cephus cinctus</name>
    <name type="common">Wheat stem sawfly</name>
    <dbReference type="NCBI Taxonomy" id="211228"/>
    <lineage>
        <taxon>Eukaryota</taxon>
        <taxon>Metazoa</taxon>
        <taxon>Ecdysozoa</taxon>
        <taxon>Arthropoda</taxon>
        <taxon>Hexapoda</taxon>
        <taxon>Insecta</taxon>
        <taxon>Pterygota</taxon>
        <taxon>Neoptera</taxon>
        <taxon>Endopterygota</taxon>
        <taxon>Hymenoptera</taxon>
        <taxon>Cephoidea</taxon>
        <taxon>Cephidae</taxon>
        <taxon>Cephus</taxon>
    </lineage>
</organism>
<gene>
    <name evidence="6" type="primary">LOC107273098</name>
</gene>
<sequence>MSSLEKSAIGKGRNSSIYMRIPTRAAPRSPSNSVVQRNAVWRTNNDLFGVSLMQQPVQKKKPPPRPPPPKFPPTYTENQNGQKPKKPARPTEVLTSLFGRKATKSQRTNVEYSYSRSQASILQPSNVSNGTVSLIDLSPPGSPTFTTRSNSDGVSVDSFGSDGNSNPSVITSSGNTSQTESAFEDDFDFFCGITNQKVAQNDPWKINTVQDPFSSHQISNSSSTNSNTVKHVGEASFFTFNNDNCTMNEVPFNQPSSNMTQLTPTIIRAKPVKPPAPRSIQKNSSSNVDEFAIKPIPLPRSVVPCEPVTLDFNSAWNDDLTDEPSPPMPSIPPPAPPTEFLKDLEQGTIGNNESPHGIALYDFNATQPDDLALKEGDIVILIKAINDDWIEGRVGNQQGIFPANFIDVKVPLPGLSRNVVNALYTFKGETWEDLSFVEGSRITILSRISDDWLYGECNGKRGQFPANYVHRVSINLPNYS</sequence>
<dbReference type="CDD" id="cd00174">
    <property type="entry name" value="SH3"/>
    <property type="match status" value="1"/>
</dbReference>
<feature type="region of interest" description="Disordered" evidence="3">
    <location>
        <begin position="138"/>
        <end position="177"/>
    </location>
</feature>
<dbReference type="Gene3D" id="2.30.30.40">
    <property type="entry name" value="SH3 Domains"/>
    <property type="match status" value="2"/>
</dbReference>
<dbReference type="PANTHER" id="PTHR14167:SF48">
    <property type="entry name" value="SH3 DOMAIN-CONTAINING PROTEIN 19"/>
    <property type="match status" value="1"/>
</dbReference>
<feature type="domain" description="SH3" evidence="4">
    <location>
        <begin position="352"/>
        <end position="411"/>
    </location>
</feature>
<dbReference type="Pfam" id="PF00018">
    <property type="entry name" value="SH3_1"/>
    <property type="match status" value="2"/>
</dbReference>
<keyword evidence="1 2" id="KW-0728">SH3 domain</keyword>